<sequence length="124" mass="13865">MSPPAAQQIILAIKVILGEDGSNQGAQKLTRICENSNFFRSELQKMDLMNASNKMWLLLVLLLTRIRICISASHTRVDLINALEVISKDGDLVGIKSFPAGLKKDHEEDGMIKLDYVPEKIFHC</sequence>
<accession>A0AAD3RYM2</accession>
<gene>
    <name evidence="3" type="ORF">Nepgr_002953</name>
</gene>
<dbReference type="EMBL" id="BSYO01000002">
    <property type="protein sequence ID" value="GMH01114.1"/>
    <property type="molecule type" value="Genomic_DNA"/>
</dbReference>
<dbReference type="Proteomes" id="UP001279734">
    <property type="component" value="Unassembled WGS sequence"/>
</dbReference>
<dbReference type="GO" id="GO:0016020">
    <property type="term" value="C:membrane"/>
    <property type="evidence" value="ECO:0007669"/>
    <property type="project" value="GOC"/>
</dbReference>
<dbReference type="PANTHER" id="PTHR13693">
    <property type="entry name" value="CLASS II AMINOTRANSFERASE/8-AMINO-7-OXONONANOATE SYNTHASE"/>
    <property type="match status" value="1"/>
</dbReference>
<keyword evidence="2" id="KW-0808">Transferase</keyword>
<dbReference type="GO" id="GO:0004758">
    <property type="term" value="F:serine C-palmitoyltransferase activity"/>
    <property type="evidence" value="ECO:0007669"/>
    <property type="project" value="TreeGrafter"/>
</dbReference>
<comment type="caution">
    <text evidence="3">The sequence shown here is derived from an EMBL/GenBank/DDBJ whole genome shotgun (WGS) entry which is preliminary data.</text>
</comment>
<dbReference type="InterPro" id="IPR050087">
    <property type="entry name" value="AON_synthase_class-II"/>
</dbReference>
<keyword evidence="4" id="KW-1185">Reference proteome</keyword>
<proteinExistence type="predicted"/>
<evidence type="ECO:0000313" key="3">
    <source>
        <dbReference type="EMBL" id="GMH01114.1"/>
    </source>
</evidence>
<dbReference type="GO" id="GO:0017059">
    <property type="term" value="C:serine palmitoyltransferase complex"/>
    <property type="evidence" value="ECO:0007669"/>
    <property type="project" value="TreeGrafter"/>
</dbReference>
<reference evidence="3" key="1">
    <citation type="submission" date="2023-05" db="EMBL/GenBank/DDBJ databases">
        <title>Nepenthes gracilis genome sequencing.</title>
        <authorList>
            <person name="Fukushima K."/>
        </authorList>
    </citation>
    <scope>NUCLEOTIDE SEQUENCE</scope>
    <source>
        <strain evidence="3">SING2019-196</strain>
    </source>
</reference>
<name>A0AAD3RYM2_NEPGR</name>
<evidence type="ECO:0000256" key="1">
    <source>
        <dbReference type="ARBA" id="ARBA00001933"/>
    </source>
</evidence>
<dbReference type="GO" id="GO:0046512">
    <property type="term" value="P:sphingosine biosynthetic process"/>
    <property type="evidence" value="ECO:0007669"/>
    <property type="project" value="TreeGrafter"/>
</dbReference>
<organism evidence="3 4">
    <name type="scientific">Nepenthes gracilis</name>
    <name type="common">Slender pitcher plant</name>
    <dbReference type="NCBI Taxonomy" id="150966"/>
    <lineage>
        <taxon>Eukaryota</taxon>
        <taxon>Viridiplantae</taxon>
        <taxon>Streptophyta</taxon>
        <taxon>Embryophyta</taxon>
        <taxon>Tracheophyta</taxon>
        <taxon>Spermatophyta</taxon>
        <taxon>Magnoliopsida</taxon>
        <taxon>eudicotyledons</taxon>
        <taxon>Gunneridae</taxon>
        <taxon>Pentapetalae</taxon>
        <taxon>Caryophyllales</taxon>
        <taxon>Nepenthaceae</taxon>
        <taxon>Nepenthes</taxon>
    </lineage>
</organism>
<dbReference type="SUPFAM" id="SSF53383">
    <property type="entry name" value="PLP-dependent transferases"/>
    <property type="match status" value="1"/>
</dbReference>
<dbReference type="PANTHER" id="PTHR13693:SF3">
    <property type="entry name" value="LD36009P"/>
    <property type="match status" value="1"/>
</dbReference>
<evidence type="ECO:0000256" key="2">
    <source>
        <dbReference type="ARBA" id="ARBA00022679"/>
    </source>
</evidence>
<dbReference type="AlphaFoldDB" id="A0AAD3RYM2"/>
<protein>
    <submittedName>
        <fullName evidence="3">Uncharacterized protein</fullName>
    </submittedName>
</protein>
<evidence type="ECO:0000313" key="4">
    <source>
        <dbReference type="Proteomes" id="UP001279734"/>
    </source>
</evidence>
<comment type="cofactor">
    <cofactor evidence="1">
        <name>pyridoxal 5'-phosphate</name>
        <dbReference type="ChEBI" id="CHEBI:597326"/>
    </cofactor>
</comment>
<dbReference type="GO" id="GO:0046513">
    <property type="term" value="P:ceramide biosynthetic process"/>
    <property type="evidence" value="ECO:0007669"/>
    <property type="project" value="TreeGrafter"/>
</dbReference>
<dbReference type="InterPro" id="IPR015424">
    <property type="entry name" value="PyrdxlP-dep_Trfase"/>
</dbReference>